<dbReference type="EC" id="2.3.1.234" evidence="1"/>
<keyword evidence="7" id="KW-0496">Mitochondrion</keyword>
<accession>A0A9P4HEL1</accession>
<evidence type="ECO:0000256" key="3">
    <source>
        <dbReference type="ARBA" id="ARBA00022694"/>
    </source>
</evidence>
<keyword evidence="2 7" id="KW-0808">Transferase</keyword>
<evidence type="ECO:0000256" key="5">
    <source>
        <dbReference type="ARBA" id="ARBA00023315"/>
    </source>
</evidence>
<dbReference type="GO" id="GO:0046872">
    <property type="term" value="F:metal ion binding"/>
    <property type="evidence" value="ECO:0007669"/>
    <property type="project" value="UniProtKB-KW"/>
</dbReference>
<comment type="function">
    <text evidence="7">Required for the formation of a threonylcarbamoyl group on adenosine at position 37 (t(6)A37) in mitochondrial tRNAs that read codons beginning with adenine. Probably involved in the transfer of the threonylcarbamoyl moiety of threonylcarbamoyl-AMP (TC-AMP) to the N6 group of A37. Involved in mitochondrial genome maintenance.</text>
</comment>
<keyword evidence="4 7" id="KW-0479">Metal-binding</keyword>
<evidence type="ECO:0000256" key="1">
    <source>
        <dbReference type="ARBA" id="ARBA00012156"/>
    </source>
</evidence>
<dbReference type="SUPFAM" id="SSF53067">
    <property type="entry name" value="Actin-like ATPase domain"/>
    <property type="match status" value="1"/>
</dbReference>
<dbReference type="GO" id="GO:0005739">
    <property type="term" value="C:mitochondrion"/>
    <property type="evidence" value="ECO:0007669"/>
    <property type="project" value="UniProtKB-SubCell"/>
</dbReference>
<dbReference type="GO" id="GO:0061711">
    <property type="term" value="F:tRNA N(6)-L-threonylcarbamoyladenine synthase activity"/>
    <property type="evidence" value="ECO:0007669"/>
    <property type="project" value="UniProtKB-EC"/>
</dbReference>
<dbReference type="HAMAP" id="MF_01445">
    <property type="entry name" value="TsaD"/>
    <property type="match status" value="1"/>
</dbReference>
<evidence type="ECO:0000256" key="4">
    <source>
        <dbReference type="ARBA" id="ARBA00022723"/>
    </source>
</evidence>
<evidence type="ECO:0000256" key="6">
    <source>
        <dbReference type="ARBA" id="ARBA00048117"/>
    </source>
</evidence>
<dbReference type="EMBL" id="ML978174">
    <property type="protein sequence ID" value="KAF2032214.1"/>
    <property type="molecule type" value="Genomic_DNA"/>
</dbReference>
<comment type="cofactor">
    <cofactor evidence="7">
        <name>a divalent metal cation</name>
        <dbReference type="ChEBI" id="CHEBI:60240"/>
    </cofactor>
    <text evidence="7">Binds 1 divalent metal cation per subunit.</text>
</comment>
<proteinExistence type="inferred from homology"/>
<evidence type="ECO:0000259" key="8">
    <source>
        <dbReference type="Pfam" id="PF00814"/>
    </source>
</evidence>
<dbReference type="Pfam" id="PF00814">
    <property type="entry name" value="TsaD"/>
    <property type="match status" value="2"/>
</dbReference>
<dbReference type="Proteomes" id="UP000799777">
    <property type="component" value="Unassembled WGS sequence"/>
</dbReference>
<comment type="similarity">
    <text evidence="7">Belongs to the KAE1 / TsaD family.</text>
</comment>
<dbReference type="InterPro" id="IPR043129">
    <property type="entry name" value="ATPase_NBD"/>
</dbReference>
<dbReference type="AlphaFoldDB" id="A0A9P4HEL1"/>
<evidence type="ECO:0000256" key="2">
    <source>
        <dbReference type="ARBA" id="ARBA00022679"/>
    </source>
</evidence>
<keyword evidence="3 7" id="KW-0819">tRNA processing</keyword>
<feature type="domain" description="Gcp-like" evidence="8">
    <location>
        <begin position="319"/>
        <end position="463"/>
    </location>
</feature>
<dbReference type="InterPro" id="IPR022450">
    <property type="entry name" value="TsaD"/>
</dbReference>
<dbReference type="PANTHER" id="PTHR11735">
    <property type="entry name" value="TRNA N6-ADENOSINE THREONYLCARBAMOYLTRANSFERASE"/>
    <property type="match status" value="1"/>
</dbReference>
<comment type="catalytic activity">
    <reaction evidence="6 7">
        <text>L-threonylcarbamoyladenylate + adenosine(37) in tRNA = N(6)-L-threonylcarbamoyladenosine(37) in tRNA + AMP + H(+)</text>
        <dbReference type="Rhea" id="RHEA:37059"/>
        <dbReference type="Rhea" id="RHEA-COMP:10162"/>
        <dbReference type="Rhea" id="RHEA-COMP:10163"/>
        <dbReference type="ChEBI" id="CHEBI:15378"/>
        <dbReference type="ChEBI" id="CHEBI:73682"/>
        <dbReference type="ChEBI" id="CHEBI:74411"/>
        <dbReference type="ChEBI" id="CHEBI:74418"/>
        <dbReference type="ChEBI" id="CHEBI:456215"/>
        <dbReference type="EC" id="2.3.1.234"/>
    </reaction>
</comment>
<evidence type="ECO:0000256" key="7">
    <source>
        <dbReference type="HAMAP-Rule" id="MF_03179"/>
    </source>
</evidence>
<comment type="subunit">
    <text evidence="7">Homodimer.</text>
</comment>
<evidence type="ECO:0000313" key="10">
    <source>
        <dbReference type="Proteomes" id="UP000799777"/>
    </source>
</evidence>
<dbReference type="PRINTS" id="PR00789">
    <property type="entry name" value="OSIALOPTASE"/>
</dbReference>
<dbReference type="Gene3D" id="3.30.420.40">
    <property type="match status" value="2"/>
</dbReference>
<dbReference type="InterPro" id="IPR000905">
    <property type="entry name" value="Gcp-like_dom"/>
</dbReference>
<organism evidence="9 10">
    <name type="scientific">Setomelanomma holmii</name>
    <dbReference type="NCBI Taxonomy" id="210430"/>
    <lineage>
        <taxon>Eukaryota</taxon>
        <taxon>Fungi</taxon>
        <taxon>Dikarya</taxon>
        <taxon>Ascomycota</taxon>
        <taxon>Pezizomycotina</taxon>
        <taxon>Dothideomycetes</taxon>
        <taxon>Pleosporomycetidae</taxon>
        <taxon>Pleosporales</taxon>
        <taxon>Pleosporineae</taxon>
        <taxon>Phaeosphaeriaceae</taxon>
        <taxon>Setomelanomma</taxon>
    </lineage>
</organism>
<dbReference type="OrthoDB" id="10259622at2759"/>
<evidence type="ECO:0000313" key="9">
    <source>
        <dbReference type="EMBL" id="KAF2032214.1"/>
    </source>
</evidence>
<dbReference type="GO" id="GO:0072670">
    <property type="term" value="P:mitochondrial tRNA threonylcarbamoyladenosine modification"/>
    <property type="evidence" value="ECO:0007669"/>
    <property type="project" value="TreeGrafter"/>
</dbReference>
<dbReference type="InterPro" id="IPR017861">
    <property type="entry name" value="KAE1/TsaD"/>
</dbReference>
<comment type="subcellular location">
    <subcellularLocation>
        <location evidence="7">Mitochondrion</location>
    </subcellularLocation>
</comment>
<keyword evidence="10" id="KW-1185">Reference proteome</keyword>
<feature type="domain" description="Gcp-like" evidence="8">
    <location>
        <begin position="124"/>
        <end position="231"/>
    </location>
</feature>
<reference evidence="9" key="1">
    <citation type="journal article" date="2020" name="Stud. Mycol.">
        <title>101 Dothideomycetes genomes: a test case for predicting lifestyles and emergence of pathogens.</title>
        <authorList>
            <person name="Haridas S."/>
            <person name="Albert R."/>
            <person name="Binder M."/>
            <person name="Bloem J."/>
            <person name="Labutti K."/>
            <person name="Salamov A."/>
            <person name="Andreopoulos B."/>
            <person name="Baker S."/>
            <person name="Barry K."/>
            <person name="Bills G."/>
            <person name="Bluhm B."/>
            <person name="Cannon C."/>
            <person name="Castanera R."/>
            <person name="Culley D."/>
            <person name="Daum C."/>
            <person name="Ezra D."/>
            <person name="Gonzalez J."/>
            <person name="Henrissat B."/>
            <person name="Kuo A."/>
            <person name="Liang C."/>
            <person name="Lipzen A."/>
            <person name="Lutzoni F."/>
            <person name="Magnuson J."/>
            <person name="Mondo S."/>
            <person name="Nolan M."/>
            <person name="Ohm R."/>
            <person name="Pangilinan J."/>
            <person name="Park H.-J."/>
            <person name="Ramirez L."/>
            <person name="Alfaro M."/>
            <person name="Sun H."/>
            <person name="Tritt A."/>
            <person name="Yoshinaga Y."/>
            <person name="Zwiers L.-H."/>
            <person name="Turgeon B."/>
            <person name="Goodwin S."/>
            <person name="Spatafora J."/>
            <person name="Crous P."/>
            <person name="Grigoriev I."/>
        </authorList>
    </citation>
    <scope>NUCLEOTIDE SEQUENCE</scope>
    <source>
        <strain evidence="9">CBS 110217</strain>
    </source>
</reference>
<gene>
    <name evidence="9" type="ORF">EK21DRAFT_99099</name>
</gene>
<sequence>MRLRPLSKNAVIGFRPLFQPRCRPRRELMTLAIETSCDDTSVAIVEKGSKHHETLAKLHFHKKVTSDNSEYKGVHPIRSLVSHQEHLANLVSEAISHLPDCEVGRMPESGRLRKNVCDAIDISTKRLPDFVSVTRGPGMRSNLFAGLDLAKGLTVAWQAHALTPRLVSALAQTATSPLKPEFPFLSVLASGGHTLLIQSESLTNQYVLGTTNDIAVGECLDKIARLVLPTDVLQNTRHTMYGALLEKFAFDQNGHDTNNTAAFGNDFSVPSPFQPGNIDDVTACSAEQFLRQSSRQYNFYKVPANHEEASRQNITKWGWSFNQPLTKSNGGTKIRSIELSFSGLLTAVERVIRYETDASTMKLTKVERNIDKFNLEERQDIAREAMRAAFEHVTNRVVLCLQAISKSSVNLPGVVIAGGVAANHFMRHMMRLASTLCSRGYSDIQLYFPPPAYCTDNAAMIAWAGLEMFEAGHTDSLSIRAVRKWPLDELMTPVEDG</sequence>
<dbReference type="PANTHER" id="PTHR11735:SF6">
    <property type="entry name" value="TRNA N6-ADENOSINE THREONYLCARBAMOYLTRANSFERASE, MITOCHONDRIAL"/>
    <property type="match status" value="1"/>
</dbReference>
<protein>
    <recommendedName>
        <fullName evidence="1">N(6)-L-threonylcarbamoyladenine synthase</fullName>
        <ecNumber evidence="1">2.3.1.234</ecNumber>
    </recommendedName>
</protein>
<keyword evidence="5 7" id="KW-0012">Acyltransferase</keyword>
<name>A0A9P4HEL1_9PLEO</name>
<comment type="caution">
    <text evidence="9">The sequence shown here is derived from an EMBL/GenBank/DDBJ whole genome shotgun (WGS) entry which is preliminary data.</text>
</comment>